<keyword evidence="3 11" id="KW-0812">Transmembrane</keyword>
<accession>A0A5N4AQE2</accession>
<feature type="transmembrane region" description="Helical" evidence="12">
    <location>
        <begin position="132"/>
        <end position="153"/>
    </location>
</feature>
<keyword evidence="6 12" id="KW-0472">Membrane</keyword>
<feature type="transmembrane region" description="Helical" evidence="12">
    <location>
        <begin position="181"/>
        <end position="206"/>
    </location>
</feature>
<evidence type="ECO:0000256" key="4">
    <source>
        <dbReference type="ARBA" id="ARBA00022989"/>
    </source>
</evidence>
<keyword evidence="7 11" id="KW-0675">Receptor</keyword>
<dbReference type="Gene3D" id="1.20.1070.10">
    <property type="entry name" value="Rhodopsin 7-helix transmembrane proteins"/>
    <property type="match status" value="1"/>
</dbReference>
<evidence type="ECO:0000256" key="2">
    <source>
        <dbReference type="ARBA" id="ARBA00010663"/>
    </source>
</evidence>
<dbReference type="SUPFAM" id="SSF81321">
    <property type="entry name" value="Family A G protein-coupled receptor-like"/>
    <property type="match status" value="1"/>
</dbReference>
<evidence type="ECO:0000256" key="10">
    <source>
        <dbReference type="ARBA" id="ARBA00023305"/>
    </source>
</evidence>
<dbReference type="GO" id="GO:0007601">
    <property type="term" value="P:visual perception"/>
    <property type="evidence" value="ECO:0007669"/>
    <property type="project" value="UniProtKB-KW"/>
</dbReference>
<evidence type="ECO:0000256" key="9">
    <source>
        <dbReference type="ARBA" id="ARBA00023224"/>
    </source>
</evidence>
<dbReference type="PROSITE" id="PS00237">
    <property type="entry name" value="G_PROTEIN_RECEP_F1_1"/>
    <property type="match status" value="1"/>
</dbReference>
<dbReference type="InterPro" id="IPR000276">
    <property type="entry name" value="GPCR_Rhodpsn"/>
</dbReference>
<dbReference type="EMBL" id="VVIM01000005">
    <property type="protein sequence ID" value="KAB0799483.1"/>
    <property type="molecule type" value="Genomic_DNA"/>
</dbReference>
<evidence type="ECO:0000256" key="12">
    <source>
        <dbReference type="SAM" id="Phobius"/>
    </source>
</evidence>
<dbReference type="PANTHER" id="PTHR24240">
    <property type="entry name" value="OPSIN"/>
    <property type="match status" value="1"/>
</dbReference>
<dbReference type="PROSITE" id="PS50262">
    <property type="entry name" value="G_PROTEIN_RECEP_F1_2"/>
    <property type="match status" value="1"/>
</dbReference>
<evidence type="ECO:0000313" key="15">
    <source>
        <dbReference type="Proteomes" id="UP000327044"/>
    </source>
</evidence>
<keyword evidence="10" id="KW-0844">Vision</keyword>
<keyword evidence="15" id="KW-1185">Reference proteome</keyword>
<dbReference type="Pfam" id="PF00001">
    <property type="entry name" value="7tm_1"/>
    <property type="match status" value="1"/>
</dbReference>
<comment type="caution">
    <text evidence="14">The sequence shown here is derived from an EMBL/GenBank/DDBJ whole genome shotgun (WGS) entry which is preliminary data.</text>
</comment>
<evidence type="ECO:0000256" key="8">
    <source>
        <dbReference type="ARBA" id="ARBA00023180"/>
    </source>
</evidence>
<protein>
    <recommendedName>
        <fullName evidence="13">G-protein coupled receptors family 1 profile domain-containing protein</fullName>
    </recommendedName>
</protein>
<dbReference type="AlphaFoldDB" id="A0A5N4AQE2"/>
<feature type="domain" description="G-protein coupled receptors family 1 profile" evidence="13">
    <location>
        <begin position="34"/>
        <end position="281"/>
    </location>
</feature>
<feature type="transmembrane region" description="Helical" evidence="12">
    <location>
        <begin position="264"/>
        <end position="284"/>
    </location>
</feature>
<proteinExistence type="inferred from homology"/>
<sequence>MNANNTLRSDPEKFGAYVAASVVLSVIGLLGFTLNLIAIKLMWKEKHVWTSVNVILFNLVCADFLVALLGIPMSTAAAIAHKWIFGSIMCTVYGFFMSLLGITAITTLTALSFERYLIIMKPLRNAKLSRSGAWTLLLSIWLYSFVLTTPPLIGWGDYINEAANISCSVNWEEQGFNVKSYIIFLFVFGLVLPLIVIGFSYISIIIRLKQQNLQSGQVKQSEKRVTISIFVMIVAFLTAWMPYAVMALVAQFGAKNSITPAMGVIPAILAKSSVCYNPVIYVAFNTQFRHSWMQMFSKARRRDTGRTTNVTTL</sequence>
<comment type="similarity">
    <text evidence="2 11">Belongs to the G-protein coupled receptor 1 family.</text>
</comment>
<keyword evidence="8" id="KW-0325">Glycoprotein</keyword>
<keyword evidence="4 12" id="KW-1133">Transmembrane helix</keyword>
<feature type="transmembrane region" description="Helical" evidence="12">
    <location>
        <begin position="14"/>
        <end position="39"/>
    </location>
</feature>
<dbReference type="GO" id="GO:0004930">
    <property type="term" value="F:G protein-coupled receptor activity"/>
    <property type="evidence" value="ECO:0007669"/>
    <property type="project" value="UniProtKB-KW"/>
</dbReference>
<evidence type="ECO:0000256" key="3">
    <source>
        <dbReference type="ARBA" id="ARBA00022692"/>
    </source>
</evidence>
<evidence type="ECO:0000259" key="13">
    <source>
        <dbReference type="PROSITE" id="PS50262"/>
    </source>
</evidence>
<evidence type="ECO:0000313" key="14">
    <source>
        <dbReference type="EMBL" id="KAB0799483.1"/>
    </source>
</evidence>
<dbReference type="GO" id="GO:0016020">
    <property type="term" value="C:membrane"/>
    <property type="evidence" value="ECO:0007669"/>
    <property type="project" value="UniProtKB-SubCell"/>
</dbReference>
<dbReference type="CDD" id="cd14969">
    <property type="entry name" value="7tmA_Opsins_type2_animals"/>
    <property type="match status" value="1"/>
</dbReference>
<organism evidence="14 15">
    <name type="scientific">Photinus pyralis</name>
    <name type="common">Common eastern firefly</name>
    <name type="synonym">Lampyris pyralis</name>
    <dbReference type="NCBI Taxonomy" id="7054"/>
    <lineage>
        <taxon>Eukaryota</taxon>
        <taxon>Metazoa</taxon>
        <taxon>Ecdysozoa</taxon>
        <taxon>Arthropoda</taxon>
        <taxon>Hexapoda</taxon>
        <taxon>Insecta</taxon>
        <taxon>Pterygota</taxon>
        <taxon>Neoptera</taxon>
        <taxon>Endopterygota</taxon>
        <taxon>Coleoptera</taxon>
        <taxon>Polyphaga</taxon>
        <taxon>Elateriformia</taxon>
        <taxon>Elateroidea</taxon>
        <taxon>Lampyridae</taxon>
        <taxon>Lampyrinae</taxon>
        <taxon>Photinus</taxon>
    </lineage>
</organism>
<gene>
    <name evidence="14" type="ORF">PPYR_07363</name>
</gene>
<evidence type="ECO:0000256" key="11">
    <source>
        <dbReference type="RuleBase" id="RU000688"/>
    </source>
</evidence>
<evidence type="ECO:0000256" key="6">
    <source>
        <dbReference type="ARBA" id="ARBA00023136"/>
    </source>
</evidence>
<evidence type="ECO:0000256" key="1">
    <source>
        <dbReference type="ARBA" id="ARBA00004141"/>
    </source>
</evidence>
<feature type="transmembrane region" description="Helical" evidence="12">
    <location>
        <begin position="227"/>
        <end position="252"/>
    </location>
</feature>
<comment type="subcellular location">
    <subcellularLocation>
        <location evidence="1">Membrane</location>
        <topology evidence="1">Multi-pass membrane protein</topology>
    </subcellularLocation>
</comment>
<dbReference type="InParanoid" id="A0A5N4AQE2"/>
<dbReference type="PRINTS" id="PR00237">
    <property type="entry name" value="GPCRRHODOPSN"/>
</dbReference>
<dbReference type="Proteomes" id="UP000327044">
    <property type="component" value="Unassembled WGS sequence"/>
</dbReference>
<evidence type="ECO:0000256" key="5">
    <source>
        <dbReference type="ARBA" id="ARBA00023040"/>
    </source>
</evidence>
<dbReference type="InterPro" id="IPR017452">
    <property type="entry name" value="GPCR_Rhodpsn_7TM"/>
</dbReference>
<dbReference type="OrthoDB" id="2101615at2759"/>
<name>A0A5N4AQE2_PHOPY</name>
<reference evidence="14 15" key="1">
    <citation type="journal article" date="2018" name="Elife">
        <title>Firefly genomes illuminate parallel origins of bioluminescence in beetles.</title>
        <authorList>
            <person name="Fallon T.R."/>
            <person name="Lower S.E."/>
            <person name="Chang C.H."/>
            <person name="Bessho-Uehara M."/>
            <person name="Martin G.J."/>
            <person name="Bewick A.J."/>
            <person name="Behringer M."/>
            <person name="Debat H.J."/>
            <person name="Wong I."/>
            <person name="Day J.C."/>
            <person name="Suvorov A."/>
            <person name="Silva C.J."/>
            <person name="Stanger-Hall K.F."/>
            <person name="Hall D.W."/>
            <person name="Schmitz R.J."/>
            <person name="Nelson D.R."/>
            <person name="Lewis S.M."/>
            <person name="Shigenobu S."/>
            <person name="Bybee S.M."/>
            <person name="Larracuente A.M."/>
            <person name="Oba Y."/>
            <person name="Weng J.K."/>
        </authorList>
    </citation>
    <scope>NUCLEOTIDE SEQUENCE [LARGE SCALE GENOMIC DNA]</scope>
    <source>
        <strain evidence="14">1611_PpyrPB1</strain>
        <tissue evidence="14">Whole body</tissue>
    </source>
</reference>
<keyword evidence="5 11" id="KW-0297">G-protein coupled receptor</keyword>
<dbReference type="InterPro" id="IPR050125">
    <property type="entry name" value="GPCR_opsins"/>
</dbReference>
<feature type="transmembrane region" description="Helical" evidence="12">
    <location>
        <begin position="83"/>
        <end position="111"/>
    </location>
</feature>
<feature type="transmembrane region" description="Helical" evidence="12">
    <location>
        <begin position="51"/>
        <end position="71"/>
    </location>
</feature>
<keyword evidence="9 11" id="KW-0807">Transducer</keyword>
<evidence type="ECO:0000256" key="7">
    <source>
        <dbReference type="ARBA" id="ARBA00023170"/>
    </source>
</evidence>
<keyword evidence="10" id="KW-0716">Sensory transduction</keyword>